<accession>M1LTB1</accession>
<keyword evidence="3" id="KW-0547">Nucleotide-binding</keyword>
<keyword evidence="2" id="KW-0472">Membrane</keyword>
<protein>
    <submittedName>
        <fullName evidence="6">ABC transport system ATP-binding protein</fullName>
    </submittedName>
</protein>
<dbReference type="AlphaFoldDB" id="M1LTB1"/>
<dbReference type="GO" id="GO:0016887">
    <property type="term" value="F:ATP hydrolysis activity"/>
    <property type="evidence" value="ECO:0007669"/>
    <property type="project" value="InterPro"/>
</dbReference>
<dbReference type="SMART" id="SM00382">
    <property type="entry name" value="AAA"/>
    <property type="match status" value="1"/>
</dbReference>
<organism evidence="6 7">
    <name type="scientific">Candidatus Kinetoplastidibacterium crithidiae TCC036E</name>
    <dbReference type="NCBI Taxonomy" id="1208918"/>
    <lineage>
        <taxon>Bacteria</taxon>
        <taxon>Pseudomonadati</taxon>
        <taxon>Pseudomonadota</taxon>
        <taxon>Betaproteobacteria</taxon>
        <taxon>Candidatus Kinetoplastidibacterium</taxon>
    </lineage>
</organism>
<keyword evidence="2" id="KW-1003">Cell membrane</keyword>
<evidence type="ECO:0000256" key="3">
    <source>
        <dbReference type="ARBA" id="ARBA00022741"/>
    </source>
</evidence>
<dbReference type="PANTHER" id="PTHR43023:SF6">
    <property type="entry name" value="INTERMEMBRANE PHOSPHOLIPID TRANSPORT SYSTEM ATP-BINDING PROTEIN MLAF"/>
    <property type="match status" value="1"/>
</dbReference>
<dbReference type="HOGENOM" id="CLU_000604_1_22_4"/>
<evidence type="ECO:0000256" key="2">
    <source>
        <dbReference type="ARBA" id="ARBA00022475"/>
    </source>
</evidence>
<dbReference type="RefSeq" id="WP_015238878.1">
    <property type="nucleotide sequence ID" value="NC_020283.1"/>
</dbReference>
<evidence type="ECO:0000256" key="1">
    <source>
        <dbReference type="ARBA" id="ARBA00022448"/>
    </source>
</evidence>
<dbReference type="Gene3D" id="3.40.50.300">
    <property type="entry name" value="P-loop containing nucleotide triphosphate hydrolases"/>
    <property type="match status" value="1"/>
</dbReference>
<dbReference type="InterPro" id="IPR017871">
    <property type="entry name" value="ABC_transporter-like_CS"/>
</dbReference>
<dbReference type="PROSITE" id="PS50893">
    <property type="entry name" value="ABC_TRANSPORTER_2"/>
    <property type="match status" value="1"/>
</dbReference>
<sequence length="272" mass="29904">MNKTNNALTLSNLFAGYGNRIILNNISLNAEKGKIIAIMGRSGSGKTTLLKTITGQLPIKHGSIHIFDKDINNISNKDLKNLRKNLGVLFQHGALFSDLNIFENIALPLTELSVISDRELTTIVLEKLDSVGLKAAAHLPITKISGGMAKRVALARAIILNPKIVLYDEPFSGLDPISSGIIADLIKTLSKKNDCTSLLITHNVRETFKISDIVYIIDNGMIAASGTPLELVNSNNPYVQQFIQGNIDGPVAFHYPETEEYKKWLKEQEQKI</sequence>
<reference evidence="6 7" key="1">
    <citation type="journal article" date="2013" name="Genome Biol. Evol.">
        <title>Genome evolution and phylogenomic analysis of candidatus kinetoplastibacterium, the betaproteobacterial endosymbionts of strigomonas and angomonas.</title>
        <authorList>
            <person name="Alves J.M."/>
            <person name="Serrano M.G."/>
            <person name="Maia da Silva F."/>
            <person name="Voegtly L.J."/>
            <person name="Matveyev A.V."/>
            <person name="Teixeira M.M."/>
            <person name="Camargo E.P."/>
            <person name="Buck G.A."/>
        </authorList>
    </citation>
    <scope>NUCLEOTIDE SEQUENCE [LARGE SCALE GENOMIC DNA]</scope>
    <source>
        <strain evidence="6 7">TCC036E</strain>
    </source>
</reference>
<dbReference type="Proteomes" id="UP000011686">
    <property type="component" value="Chromosome"/>
</dbReference>
<dbReference type="PATRIC" id="fig|1208918.3.peg.33"/>
<dbReference type="KEGG" id="kct:CDEE_0247"/>
<dbReference type="PANTHER" id="PTHR43023">
    <property type="entry name" value="PROTEIN TRIGALACTOSYLDIACYLGLYCEROL 3, CHLOROPLASTIC"/>
    <property type="match status" value="1"/>
</dbReference>
<dbReference type="InterPro" id="IPR003439">
    <property type="entry name" value="ABC_transporter-like_ATP-bd"/>
</dbReference>
<evidence type="ECO:0000256" key="4">
    <source>
        <dbReference type="ARBA" id="ARBA00022840"/>
    </source>
</evidence>
<dbReference type="InterPro" id="IPR027417">
    <property type="entry name" value="P-loop_NTPase"/>
</dbReference>
<dbReference type="EMBL" id="CP003804">
    <property type="protein sequence ID" value="AGF47336.1"/>
    <property type="molecule type" value="Genomic_DNA"/>
</dbReference>
<dbReference type="eggNOG" id="COG1127">
    <property type="taxonomic scope" value="Bacteria"/>
</dbReference>
<evidence type="ECO:0000259" key="5">
    <source>
        <dbReference type="PROSITE" id="PS50893"/>
    </source>
</evidence>
<dbReference type="STRING" id="1208918.CDEE_0247"/>
<proteinExistence type="predicted"/>
<dbReference type="SUPFAM" id="SSF52540">
    <property type="entry name" value="P-loop containing nucleoside triphosphate hydrolases"/>
    <property type="match status" value="1"/>
</dbReference>
<evidence type="ECO:0000313" key="7">
    <source>
        <dbReference type="Proteomes" id="UP000011686"/>
    </source>
</evidence>
<keyword evidence="1" id="KW-0813">Transport</keyword>
<dbReference type="PROSITE" id="PS00211">
    <property type="entry name" value="ABC_TRANSPORTER_1"/>
    <property type="match status" value="1"/>
</dbReference>
<gene>
    <name evidence="6" type="ORF">CDEE_0247</name>
</gene>
<name>M1LTB1_9PROT</name>
<keyword evidence="7" id="KW-1185">Reference proteome</keyword>
<keyword evidence="4 6" id="KW-0067">ATP-binding</keyword>
<evidence type="ECO:0000313" key="6">
    <source>
        <dbReference type="EMBL" id="AGF47336.1"/>
    </source>
</evidence>
<dbReference type="GO" id="GO:0005524">
    <property type="term" value="F:ATP binding"/>
    <property type="evidence" value="ECO:0007669"/>
    <property type="project" value="UniProtKB-KW"/>
</dbReference>
<dbReference type="InterPro" id="IPR003593">
    <property type="entry name" value="AAA+_ATPase"/>
</dbReference>
<dbReference type="Pfam" id="PF00005">
    <property type="entry name" value="ABC_tran"/>
    <property type="match status" value="1"/>
</dbReference>
<feature type="domain" description="ABC transporter" evidence="5">
    <location>
        <begin position="8"/>
        <end position="244"/>
    </location>
</feature>